<sequence length="71" mass="8098">MKLSLCNLILESATEPRYVADYLLYWLNRTGDYSYVSHFKIPGGPTDDINKLLIRMCTAKWASVVAMDDLP</sequence>
<keyword evidence="4" id="KW-1185">Reference proteome</keyword>
<reference evidence="3" key="1">
    <citation type="submission" date="2021-06" db="EMBL/GenBank/DDBJ databases">
        <title>Parelaphostrongylus tenuis whole genome reference sequence.</title>
        <authorList>
            <person name="Garwood T.J."/>
            <person name="Larsen P.A."/>
            <person name="Fountain-Jones N.M."/>
            <person name="Garbe J.R."/>
            <person name="Macchietto M.G."/>
            <person name="Kania S.A."/>
            <person name="Gerhold R.W."/>
            <person name="Richards J.E."/>
            <person name="Wolf T.M."/>
        </authorList>
    </citation>
    <scope>NUCLEOTIDE SEQUENCE</scope>
    <source>
        <strain evidence="3">MNPRO001-30</strain>
        <tissue evidence="3">Meninges</tissue>
    </source>
</reference>
<dbReference type="InterPro" id="IPR023179">
    <property type="entry name" value="GTP-bd_ortho_bundle_sf"/>
</dbReference>
<dbReference type="AlphaFoldDB" id="A0AAD5QUC2"/>
<keyword evidence="1" id="KW-0547">Nucleotide-binding</keyword>
<evidence type="ECO:0000256" key="1">
    <source>
        <dbReference type="ARBA" id="ARBA00022741"/>
    </source>
</evidence>
<accession>A0AAD5QUC2</accession>
<name>A0AAD5QUC2_PARTN</name>
<dbReference type="EMBL" id="JAHQIW010004394">
    <property type="protein sequence ID" value="KAJ1362215.1"/>
    <property type="molecule type" value="Genomic_DNA"/>
</dbReference>
<dbReference type="GO" id="GO:0005525">
    <property type="term" value="F:GTP binding"/>
    <property type="evidence" value="ECO:0007669"/>
    <property type="project" value="UniProtKB-KW"/>
</dbReference>
<dbReference type="Gene3D" id="1.10.1580.10">
    <property type="match status" value="1"/>
</dbReference>
<gene>
    <name evidence="3" type="ORF">KIN20_021690</name>
</gene>
<evidence type="ECO:0000313" key="3">
    <source>
        <dbReference type="EMBL" id="KAJ1362215.1"/>
    </source>
</evidence>
<dbReference type="Proteomes" id="UP001196413">
    <property type="component" value="Unassembled WGS sequence"/>
</dbReference>
<evidence type="ECO:0000256" key="2">
    <source>
        <dbReference type="ARBA" id="ARBA00023134"/>
    </source>
</evidence>
<proteinExistence type="predicted"/>
<protein>
    <submittedName>
        <fullName evidence="3">Uncharacterized protein</fullName>
    </submittedName>
</protein>
<comment type="caution">
    <text evidence="3">The sequence shown here is derived from an EMBL/GenBank/DDBJ whole genome shotgun (WGS) entry which is preliminary data.</text>
</comment>
<evidence type="ECO:0000313" key="4">
    <source>
        <dbReference type="Proteomes" id="UP001196413"/>
    </source>
</evidence>
<keyword evidence="2" id="KW-0342">GTP-binding</keyword>
<organism evidence="3 4">
    <name type="scientific">Parelaphostrongylus tenuis</name>
    <name type="common">Meningeal worm</name>
    <dbReference type="NCBI Taxonomy" id="148309"/>
    <lineage>
        <taxon>Eukaryota</taxon>
        <taxon>Metazoa</taxon>
        <taxon>Ecdysozoa</taxon>
        <taxon>Nematoda</taxon>
        <taxon>Chromadorea</taxon>
        <taxon>Rhabditida</taxon>
        <taxon>Rhabditina</taxon>
        <taxon>Rhabditomorpha</taxon>
        <taxon>Strongyloidea</taxon>
        <taxon>Metastrongylidae</taxon>
        <taxon>Parelaphostrongylus</taxon>
    </lineage>
</organism>